<dbReference type="PANTHER" id="PTHR46349:SF2">
    <property type="entry name" value="CINGULIN-LIKE PROTEIN 1"/>
    <property type="match status" value="1"/>
</dbReference>
<dbReference type="Gene3D" id="1.10.287.1490">
    <property type="match status" value="1"/>
</dbReference>
<feature type="domain" description="Myosin tail" evidence="4">
    <location>
        <begin position="391"/>
        <end position="832"/>
    </location>
</feature>
<evidence type="ECO:0000259" key="4">
    <source>
        <dbReference type="Pfam" id="PF01576"/>
    </source>
</evidence>
<feature type="compositionally biased region" description="Acidic residues" evidence="3">
    <location>
        <begin position="37"/>
        <end position="47"/>
    </location>
</feature>
<feature type="region of interest" description="Disordered" evidence="3">
    <location>
        <begin position="168"/>
        <end position="228"/>
    </location>
</feature>
<feature type="compositionally biased region" description="Basic and acidic residues" evidence="3">
    <location>
        <begin position="20"/>
        <end position="36"/>
    </location>
</feature>
<feature type="compositionally biased region" description="Low complexity" evidence="3">
    <location>
        <begin position="271"/>
        <end position="292"/>
    </location>
</feature>
<organism evidence="5 6">
    <name type="scientific">Gambusia affinis</name>
    <name type="common">Western mosquitofish</name>
    <name type="synonym">Heterandria affinis</name>
    <dbReference type="NCBI Taxonomy" id="33528"/>
    <lineage>
        <taxon>Eukaryota</taxon>
        <taxon>Metazoa</taxon>
        <taxon>Chordata</taxon>
        <taxon>Craniata</taxon>
        <taxon>Vertebrata</taxon>
        <taxon>Euteleostomi</taxon>
        <taxon>Actinopterygii</taxon>
        <taxon>Neopterygii</taxon>
        <taxon>Teleostei</taxon>
        <taxon>Neoteleostei</taxon>
        <taxon>Acanthomorphata</taxon>
        <taxon>Ovalentaria</taxon>
        <taxon>Atherinomorphae</taxon>
        <taxon>Cyprinodontiformes</taxon>
        <taxon>Poeciliidae</taxon>
        <taxon>Poeciliinae</taxon>
        <taxon>Gambusia</taxon>
    </lineage>
</organism>
<keyword evidence="6" id="KW-1185">Reference proteome</keyword>
<evidence type="ECO:0000256" key="1">
    <source>
        <dbReference type="ARBA" id="ARBA00023054"/>
    </source>
</evidence>
<feature type="region of interest" description="Disordered" evidence="3">
    <location>
        <begin position="245"/>
        <end position="349"/>
    </location>
</feature>
<dbReference type="EMBL" id="NHOQ01000384">
    <property type="protein sequence ID" value="PWA30492.1"/>
    <property type="molecule type" value="Genomic_DNA"/>
</dbReference>
<feature type="compositionally biased region" description="Basic and acidic residues" evidence="3">
    <location>
        <begin position="256"/>
        <end position="270"/>
    </location>
</feature>
<proteinExistence type="predicted"/>
<keyword evidence="1 2" id="KW-0175">Coiled coil</keyword>
<sequence length="1067" mass="122609">MRTAAAHSAGFCGVFTSARQRDSVRAEAEQPDRFEEREEEEEEEEDLQLLKPDTHRETRLGSGGMESHRLSGSTEVQMQRGYVLQHRPAAAGSQENLFGVRVQVQGFKGQPYVVLNSSGQEIHKDVSVITHQAGYNPGVVRRSVDETQPRPNSSSGFTYQSQSEILWPYDPENNNQSLSRARHASLSVEPAKPRIPLPAESPADDPADLNHDLTSSSEGHSAPLSPNAVDTESIMSVGRLISQFNSSLQRGRGPRNRLDKEACRRSRSVDSSRTSSSSSSSPSASRASSLKGSRGETPAGIYPPGSARARLFGGESAQTNRVEERKLSKGKQGKETAVLSKPPDKRDAQVTPDLLKGQQELSADPPEEATKQILFTCLKNGTADDDPTTQSKVKLLLDNISELKSKAVDSVEEEEEEKASATGIKALQEKQAALEKEVAHLKQKLGIEIKNEMTLAKAFEKARTEKKKLQEELNKSQTELRKLREKLTEIDAELQSTKQELTQMKAERERAKAEMKDLQQQLSEMHDELDRAKKTDVINTEKEVLLQDLAQMRADFQEMLQVKEEQEEALHHREMELSALKGALKEEVETHDKYIAALKEEYELELEKLLVDLQQAKESNAYLGQEVAQVEEEKGAAKVQLKELIQERDNLKGKVRELSNKVEQLNQAVQEFKTTERMMEQRTKQLEREKNQVEEMLEDVRRSEEELCQSNQSLLSRLEDVQSKLTKLNHEHKDLKEKLKEERKQVEELWKIKAELEDERRMQDRAMEQLQRKMNTIMEECEASTDVLQHQVDEARERSQRELTELRRQLQEKGAELEKSRQAAKKLQEELLPLEEDLRRCHREQQEAQLRGRQLEQRVEELEQKNAVVLEDRERQAKLMEMDQMRSELLQERAARQDVECDKMSLERQNKDLKSRLSHLEGSQRTNQDSLVSKLNSRIQELEERLQGEERENNNLQQVNRKLERKVKEMKIQADEEHINLQSQMDQLTQRLKTAKRQMDEAEEEIERLEHTKKKLQREVDEQMEANEQLHGQLNTLRNEMRRKKKSPPFMKLVEEDLNDTDDFGSD</sequence>
<dbReference type="GO" id="GO:0016459">
    <property type="term" value="C:myosin complex"/>
    <property type="evidence" value="ECO:0007669"/>
    <property type="project" value="InterPro"/>
</dbReference>
<evidence type="ECO:0000256" key="2">
    <source>
        <dbReference type="SAM" id="Coils"/>
    </source>
</evidence>
<feature type="region of interest" description="Disordered" evidence="3">
    <location>
        <begin position="912"/>
        <end position="932"/>
    </location>
</feature>
<feature type="domain" description="Myosin tail" evidence="4">
    <location>
        <begin position="851"/>
        <end position="1040"/>
    </location>
</feature>
<dbReference type="GO" id="GO:0150105">
    <property type="term" value="P:protein localization to cell-cell junction"/>
    <property type="evidence" value="ECO:0007669"/>
    <property type="project" value="TreeGrafter"/>
</dbReference>
<reference evidence="5 6" key="1">
    <citation type="journal article" date="2018" name="G3 (Bethesda)">
        <title>A High-Quality Reference Genome for the Invasive Mosquitofish Gambusia affinis Using a Chicago Library.</title>
        <authorList>
            <person name="Hoffberg S.L."/>
            <person name="Troendle N.J."/>
            <person name="Glenn T.C."/>
            <person name="Mahmud O."/>
            <person name="Louha S."/>
            <person name="Chalopin D."/>
            <person name="Bennetzen J.L."/>
            <person name="Mauricio R."/>
        </authorList>
    </citation>
    <scope>NUCLEOTIDE SEQUENCE [LARGE SCALE GENOMIC DNA]</scope>
    <source>
        <strain evidence="5">NE01/NJP1002.9</strain>
        <tissue evidence="5">Muscle</tissue>
    </source>
</reference>
<feature type="region of interest" description="Disordered" evidence="3">
    <location>
        <begin position="20"/>
        <end position="74"/>
    </location>
</feature>
<dbReference type="Pfam" id="PF01576">
    <property type="entry name" value="Myosin_tail_1"/>
    <property type="match status" value="2"/>
</dbReference>
<dbReference type="InterPro" id="IPR002928">
    <property type="entry name" value="Myosin_tail"/>
</dbReference>
<dbReference type="Proteomes" id="UP000250572">
    <property type="component" value="Unassembled WGS sequence"/>
</dbReference>
<feature type="compositionally biased region" description="Acidic residues" evidence="3">
    <location>
        <begin position="1056"/>
        <end position="1067"/>
    </location>
</feature>
<dbReference type="STRING" id="33528.ENSGAFP00000001656"/>
<feature type="region of interest" description="Disordered" evidence="3">
    <location>
        <begin position="1029"/>
        <end position="1067"/>
    </location>
</feature>
<dbReference type="AlphaFoldDB" id="A0A315W3E8"/>
<dbReference type="GO" id="GO:0005923">
    <property type="term" value="C:bicellular tight junction"/>
    <property type="evidence" value="ECO:0007669"/>
    <property type="project" value="TreeGrafter"/>
</dbReference>
<gene>
    <name evidence="5" type="ORF">CCH79_00015374</name>
</gene>
<comment type="caution">
    <text evidence="5">The sequence shown here is derived from an EMBL/GenBank/DDBJ whole genome shotgun (WGS) entry which is preliminary data.</text>
</comment>
<evidence type="ECO:0000256" key="3">
    <source>
        <dbReference type="SAM" id="MobiDB-lite"/>
    </source>
</evidence>
<feature type="coiled-coil region" evidence="2">
    <location>
        <begin position="397"/>
        <end position="569"/>
    </location>
</feature>
<feature type="compositionally biased region" description="Polar residues" evidence="3">
    <location>
        <begin position="921"/>
        <end position="932"/>
    </location>
</feature>
<accession>A0A315W3E8</accession>
<dbReference type="SUPFAM" id="SSF57997">
    <property type="entry name" value="Tropomyosin"/>
    <property type="match status" value="1"/>
</dbReference>
<evidence type="ECO:0000313" key="5">
    <source>
        <dbReference type="EMBL" id="PWA30492.1"/>
    </source>
</evidence>
<protein>
    <recommendedName>
        <fullName evidence="4">Myosin tail domain-containing protein</fullName>
    </recommendedName>
</protein>
<name>A0A315W3E8_GAMAF</name>
<evidence type="ECO:0000313" key="6">
    <source>
        <dbReference type="Proteomes" id="UP000250572"/>
    </source>
</evidence>
<dbReference type="PANTHER" id="PTHR46349">
    <property type="entry name" value="CINGULIN-LIKE PROTEIN 1-RELATED"/>
    <property type="match status" value="1"/>
</dbReference>